<keyword evidence="4" id="KW-1185">Reference proteome</keyword>
<evidence type="ECO:0000313" key="3">
    <source>
        <dbReference type="EMBL" id="MQX18147.1"/>
    </source>
</evidence>
<dbReference type="OrthoDB" id="5513072at2"/>
<dbReference type="Pfam" id="PF00106">
    <property type="entry name" value="adh_short"/>
    <property type="match status" value="1"/>
</dbReference>
<accession>A0A6N7LK55</accession>
<dbReference type="GO" id="GO:0016491">
    <property type="term" value="F:oxidoreductase activity"/>
    <property type="evidence" value="ECO:0007669"/>
    <property type="project" value="UniProtKB-KW"/>
</dbReference>
<sequence>MTDKKTIAIFGAGTGLGASLATRFGREGYKVALVARRAAPLEERVAELKSARIEAAAFPADLTNLDGIPALVRSIEERFGSIDTAVFCPVPSELGFVPAVELNASRLQPMANIFTFSPIEVSHAVLPGMLARGDGAVVIVGGLTAVVTIPGMSGVGPMMAATRNYVLTLNAEVAQKGVYAGTMNIGAFIDRSAGIRAATAGGKELDPRLPVIDPDEIAAEIWSLVTKRDRVEAILPQMPAS</sequence>
<dbReference type="PANTHER" id="PTHR44196:SF1">
    <property type="entry name" value="DEHYDROGENASE_REDUCTASE SDR FAMILY MEMBER 7B"/>
    <property type="match status" value="1"/>
</dbReference>
<organism evidence="3 4">
    <name type="scientific">Sinorhizobium terangae</name>
    <dbReference type="NCBI Taxonomy" id="110322"/>
    <lineage>
        <taxon>Bacteria</taxon>
        <taxon>Pseudomonadati</taxon>
        <taxon>Pseudomonadota</taxon>
        <taxon>Alphaproteobacteria</taxon>
        <taxon>Hyphomicrobiales</taxon>
        <taxon>Rhizobiaceae</taxon>
        <taxon>Sinorhizobium/Ensifer group</taxon>
        <taxon>Sinorhizobium</taxon>
    </lineage>
</organism>
<dbReference type="PANTHER" id="PTHR44196">
    <property type="entry name" value="DEHYDROGENASE/REDUCTASE SDR FAMILY MEMBER 7B"/>
    <property type="match status" value="1"/>
</dbReference>
<comment type="similarity">
    <text evidence="1">Belongs to the short-chain dehydrogenases/reductases (SDR) family.</text>
</comment>
<reference evidence="3 4" key="1">
    <citation type="journal article" date="2013" name="Genome Biol.">
        <title>Comparative genomics of the core and accessory genomes of 48 Sinorhizobium strains comprising five genospecies.</title>
        <authorList>
            <person name="Sugawara M."/>
            <person name="Epstein B."/>
            <person name="Badgley B.D."/>
            <person name="Unno T."/>
            <person name="Xu L."/>
            <person name="Reese J."/>
            <person name="Gyaneshwar P."/>
            <person name="Denny R."/>
            <person name="Mudge J."/>
            <person name="Bharti A.K."/>
            <person name="Farmer A.D."/>
            <person name="May G.D."/>
            <person name="Woodward J.E."/>
            <person name="Medigue C."/>
            <person name="Vallenet D."/>
            <person name="Lajus A."/>
            <person name="Rouy Z."/>
            <person name="Martinez-Vaz B."/>
            <person name="Tiffin P."/>
            <person name="Young N.D."/>
            <person name="Sadowsky M.J."/>
        </authorList>
    </citation>
    <scope>NUCLEOTIDE SEQUENCE [LARGE SCALE GENOMIC DNA]</scope>
    <source>
        <strain evidence="3 4">USDA4894</strain>
    </source>
</reference>
<evidence type="ECO:0000313" key="4">
    <source>
        <dbReference type="Proteomes" id="UP000439983"/>
    </source>
</evidence>
<gene>
    <name evidence="3" type="ORF">GHK62_26440</name>
</gene>
<evidence type="ECO:0000256" key="1">
    <source>
        <dbReference type="ARBA" id="ARBA00006484"/>
    </source>
</evidence>
<dbReference type="Proteomes" id="UP000439983">
    <property type="component" value="Unassembled WGS sequence"/>
</dbReference>
<dbReference type="SUPFAM" id="SSF51735">
    <property type="entry name" value="NAD(P)-binding Rossmann-fold domains"/>
    <property type="match status" value="1"/>
</dbReference>
<dbReference type="AlphaFoldDB" id="A0A6N7LK55"/>
<name>A0A6N7LK55_SINTE</name>
<evidence type="ECO:0000256" key="2">
    <source>
        <dbReference type="ARBA" id="ARBA00023002"/>
    </source>
</evidence>
<dbReference type="EMBL" id="WITC01000116">
    <property type="protein sequence ID" value="MQX18147.1"/>
    <property type="molecule type" value="Genomic_DNA"/>
</dbReference>
<dbReference type="InterPro" id="IPR002347">
    <property type="entry name" value="SDR_fam"/>
</dbReference>
<dbReference type="CDD" id="cd05233">
    <property type="entry name" value="SDR_c"/>
    <property type="match status" value="1"/>
</dbReference>
<dbReference type="Gene3D" id="3.40.50.720">
    <property type="entry name" value="NAD(P)-binding Rossmann-like Domain"/>
    <property type="match status" value="1"/>
</dbReference>
<protein>
    <submittedName>
        <fullName evidence="3">SDR family NAD(P)-dependent oxidoreductase</fullName>
    </submittedName>
</protein>
<comment type="caution">
    <text evidence="3">The sequence shown here is derived from an EMBL/GenBank/DDBJ whole genome shotgun (WGS) entry which is preliminary data.</text>
</comment>
<keyword evidence="2" id="KW-0560">Oxidoreductase</keyword>
<dbReference type="GO" id="GO:0016020">
    <property type="term" value="C:membrane"/>
    <property type="evidence" value="ECO:0007669"/>
    <property type="project" value="TreeGrafter"/>
</dbReference>
<dbReference type="RefSeq" id="WP_153441972.1">
    <property type="nucleotide sequence ID" value="NZ_JACIGA010000014.1"/>
</dbReference>
<dbReference type="InterPro" id="IPR036291">
    <property type="entry name" value="NAD(P)-bd_dom_sf"/>
</dbReference>
<proteinExistence type="inferred from homology"/>